<dbReference type="SMART" id="SM00135">
    <property type="entry name" value="LY"/>
    <property type="match status" value="4"/>
</dbReference>
<dbReference type="EMBL" id="JAIWYP010000007">
    <property type="protein sequence ID" value="KAH3795420.1"/>
    <property type="molecule type" value="Genomic_DNA"/>
</dbReference>
<dbReference type="PROSITE" id="PS51120">
    <property type="entry name" value="LDLRB"/>
    <property type="match status" value="2"/>
</dbReference>
<feature type="disulfide bond" evidence="6">
    <location>
        <begin position="609"/>
        <end position="619"/>
    </location>
</feature>
<dbReference type="InterPro" id="IPR036772">
    <property type="entry name" value="SRCR-like_dom_sf"/>
</dbReference>
<dbReference type="FunFam" id="3.10.250.10:FF:000001">
    <property type="entry name" value="Lysyl oxidase 4 isoform X1"/>
    <property type="match status" value="2"/>
</dbReference>
<dbReference type="SMART" id="SM00202">
    <property type="entry name" value="SR"/>
    <property type="match status" value="4"/>
</dbReference>
<feature type="domain" description="SRCR" evidence="9">
    <location>
        <begin position="753"/>
        <end position="797"/>
    </location>
</feature>
<dbReference type="Pfam" id="PF00530">
    <property type="entry name" value="SRCR"/>
    <property type="match status" value="4"/>
</dbReference>
<dbReference type="InterPro" id="IPR011042">
    <property type="entry name" value="6-blade_b-propeller_TolB-like"/>
</dbReference>
<protein>
    <recommendedName>
        <fullName evidence="9">SRCR domain-containing protein</fullName>
    </recommendedName>
</protein>
<evidence type="ECO:0000256" key="3">
    <source>
        <dbReference type="ARBA" id="ARBA00023157"/>
    </source>
</evidence>
<dbReference type="SUPFAM" id="SSF56487">
    <property type="entry name" value="SRCR-like"/>
    <property type="match status" value="4"/>
</dbReference>
<keyword evidence="1 8" id="KW-0732">Signal</keyword>
<evidence type="ECO:0000256" key="1">
    <source>
        <dbReference type="ARBA" id="ARBA00022729"/>
    </source>
</evidence>
<comment type="caution">
    <text evidence="10">The sequence shown here is derived from an EMBL/GenBank/DDBJ whole genome shotgun (WGS) entry which is preliminary data.</text>
</comment>
<dbReference type="FunFam" id="3.10.250.10:FF:000007">
    <property type="entry name" value="Soluble scavenger receptor cysteine-rich domain-containing protein SSC5D"/>
    <property type="match status" value="1"/>
</dbReference>
<dbReference type="Proteomes" id="UP000828390">
    <property type="component" value="Unassembled WGS sequence"/>
</dbReference>
<reference evidence="10" key="1">
    <citation type="journal article" date="2019" name="bioRxiv">
        <title>The Genome of the Zebra Mussel, Dreissena polymorpha: A Resource for Invasive Species Research.</title>
        <authorList>
            <person name="McCartney M.A."/>
            <person name="Auch B."/>
            <person name="Kono T."/>
            <person name="Mallez S."/>
            <person name="Zhang Y."/>
            <person name="Obille A."/>
            <person name="Becker A."/>
            <person name="Abrahante J.E."/>
            <person name="Garbe J."/>
            <person name="Badalamenti J.P."/>
            <person name="Herman A."/>
            <person name="Mangelson H."/>
            <person name="Liachko I."/>
            <person name="Sullivan S."/>
            <person name="Sone E.D."/>
            <person name="Koren S."/>
            <person name="Silverstein K.A.T."/>
            <person name="Beckman K.B."/>
            <person name="Gohl D.M."/>
        </authorList>
    </citation>
    <scope>NUCLEOTIDE SEQUENCE</scope>
    <source>
        <strain evidence="10">Duluth1</strain>
        <tissue evidence="10">Whole animal</tissue>
    </source>
</reference>
<accession>A0A9D4FF30</accession>
<keyword evidence="4" id="KW-0675">Receptor</keyword>
<dbReference type="SUPFAM" id="SSF57196">
    <property type="entry name" value="EGF/Laminin"/>
    <property type="match status" value="1"/>
</dbReference>
<evidence type="ECO:0000256" key="6">
    <source>
        <dbReference type="PROSITE-ProRule" id="PRU00196"/>
    </source>
</evidence>
<gene>
    <name evidence="10" type="ORF">DPMN_148970</name>
</gene>
<dbReference type="AlphaFoldDB" id="A0A9D4FF30"/>
<dbReference type="Gene3D" id="3.10.250.10">
    <property type="entry name" value="SRCR-like domain"/>
    <property type="match status" value="4"/>
</dbReference>
<evidence type="ECO:0000256" key="4">
    <source>
        <dbReference type="ARBA" id="ARBA00023170"/>
    </source>
</evidence>
<feature type="domain" description="SRCR" evidence="9">
    <location>
        <begin position="430"/>
        <end position="535"/>
    </location>
</feature>
<name>A0A9D4FF30_DREPO</name>
<evidence type="ECO:0000313" key="11">
    <source>
        <dbReference type="Proteomes" id="UP000828390"/>
    </source>
</evidence>
<sequence length="861" mass="93538">MRVLAPAVLFLFIDITVGLDCFSCQHVRDPTLCRSNITCLASQSCYQQSRSTPSGIVYDMGCRDAQVCAARLTGNLVGRSAEKRQDMICHQCCSTTFCNTQLCLKLRSNSSSSGNDDELLIMDNSSNQVIFMDIRTQNFKAISLSPTSVNTSIQHFDYDPVYRDIYWADNDEHKLVRTSVDSLSTTELLRLSYTSVVTAMAIDPVSRLLFVGSDGTDTIDVVSLPTLKRSTIIATDINYPTDIELDIRQRKLYWSDRYYSKIEVTDYDGKKRKTVLAGLSNVYGLALDTNNNFIYWADANTQRIEKVNIDGSQRQNVTKINGTNFVSLEVDRNMLYYTDSNAKSVMAVPVSGGAPHLFGKDGIGSLIDIKKSKDIASTSGLSNGCANNNGGCDHICVPVPDTTIIRSCLCTDGYNLSSNGVTCVGFPMMVRLAGSGITYQGRVEVSIDNGATWGTVCDNYFDSKEASVVCQSLGLSSVNSTATLNAFFGAGVSTQGQLIYGINCGGHESTFAECGHEAFGKLNCGHSEDAGVICTREGPVRLVNSNSADQGRVEVFINNEWGTICDDGFDWVEAGVICGMLGYSRNGAVAVSFGSGSNSQPIHLDNLDCDGNEETILECRHNVIDRTDCYHKEDVGVVCQSALHAQVRLVGNGSTELEGRVEISRDHGMSWSTVCDDYFGNNEARVVCRMLGFRSDVAGYWTSSYYGPGSAYSSILNYDCAGDETSLLNCKPKAASCSHSEDAGVVCNTREVLRLVGGSSPYEGRVEISLDGGVTWGTICNDLFDPADAAVVCSFLGYQRVGAVPKADGFFEAARNLSWIAPTQQLATATVTTAKMSASYVFNKQQNNQTANQFSMTYINR</sequence>
<feature type="disulfide bond" evidence="6">
    <location>
        <begin position="504"/>
        <end position="514"/>
    </location>
</feature>
<dbReference type="PRINTS" id="PR00258">
    <property type="entry name" value="SPERACTRCPTR"/>
</dbReference>
<organism evidence="10 11">
    <name type="scientific">Dreissena polymorpha</name>
    <name type="common">Zebra mussel</name>
    <name type="synonym">Mytilus polymorpha</name>
    <dbReference type="NCBI Taxonomy" id="45954"/>
    <lineage>
        <taxon>Eukaryota</taxon>
        <taxon>Metazoa</taxon>
        <taxon>Spiralia</taxon>
        <taxon>Lophotrochozoa</taxon>
        <taxon>Mollusca</taxon>
        <taxon>Bivalvia</taxon>
        <taxon>Autobranchia</taxon>
        <taxon>Heteroconchia</taxon>
        <taxon>Euheterodonta</taxon>
        <taxon>Imparidentia</taxon>
        <taxon>Neoheterodontei</taxon>
        <taxon>Myida</taxon>
        <taxon>Dreissenoidea</taxon>
        <taxon>Dreissenidae</taxon>
        <taxon>Dreissena</taxon>
    </lineage>
</organism>
<dbReference type="InterPro" id="IPR000033">
    <property type="entry name" value="LDLR_classB_rpt"/>
</dbReference>
<feature type="disulfide bond" evidence="6">
    <location>
        <begin position="720"/>
        <end position="730"/>
    </location>
</feature>
<evidence type="ECO:0000256" key="5">
    <source>
        <dbReference type="ARBA" id="ARBA00023180"/>
    </source>
</evidence>
<feature type="disulfide bond" evidence="6">
    <location>
        <begin position="578"/>
        <end position="639"/>
    </location>
</feature>
<feature type="domain" description="SRCR" evidence="9">
    <location>
        <begin position="540"/>
        <end position="640"/>
    </location>
</feature>
<evidence type="ECO:0000256" key="7">
    <source>
        <dbReference type="PROSITE-ProRule" id="PRU00461"/>
    </source>
</evidence>
<keyword evidence="11" id="KW-1185">Reference proteome</keyword>
<proteinExistence type="predicted"/>
<keyword evidence="5" id="KW-0325">Glycoprotein</keyword>
<evidence type="ECO:0000256" key="2">
    <source>
        <dbReference type="ARBA" id="ARBA00022737"/>
    </source>
</evidence>
<dbReference type="SUPFAM" id="SSF63825">
    <property type="entry name" value="YWTD domain"/>
    <property type="match status" value="1"/>
</dbReference>
<feature type="repeat" description="LDL-receptor class B" evidence="7">
    <location>
        <begin position="292"/>
        <end position="334"/>
    </location>
</feature>
<keyword evidence="3 6" id="KW-1015">Disulfide bond</keyword>
<keyword evidence="2" id="KW-0677">Repeat</keyword>
<dbReference type="PROSITE" id="PS50287">
    <property type="entry name" value="SRCR_2"/>
    <property type="match status" value="4"/>
</dbReference>
<feature type="repeat" description="LDL-receptor class B" evidence="7">
    <location>
        <begin position="250"/>
        <end position="291"/>
    </location>
</feature>
<comment type="caution">
    <text evidence="6">Lacks conserved residue(s) required for the propagation of feature annotation.</text>
</comment>
<dbReference type="Gene3D" id="2.120.10.30">
    <property type="entry name" value="TolB, C-terminal domain"/>
    <property type="match status" value="1"/>
</dbReference>
<feature type="chain" id="PRO_5038384106" description="SRCR domain-containing protein" evidence="8">
    <location>
        <begin position="19"/>
        <end position="861"/>
    </location>
</feature>
<feature type="disulfide bond" evidence="6">
    <location>
        <begin position="565"/>
        <end position="629"/>
    </location>
</feature>
<dbReference type="InterPro" id="IPR001190">
    <property type="entry name" value="SRCR"/>
</dbReference>
<feature type="domain" description="SRCR" evidence="9">
    <location>
        <begin position="647"/>
        <end position="748"/>
    </location>
</feature>
<reference evidence="10" key="2">
    <citation type="submission" date="2020-11" db="EMBL/GenBank/DDBJ databases">
        <authorList>
            <person name="McCartney M.A."/>
            <person name="Auch B."/>
            <person name="Kono T."/>
            <person name="Mallez S."/>
            <person name="Becker A."/>
            <person name="Gohl D.M."/>
            <person name="Silverstein K.A.T."/>
            <person name="Koren S."/>
            <person name="Bechman K.B."/>
            <person name="Herman A."/>
            <person name="Abrahante J.E."/>
            <person name="Garbe J."/>
        </authorList>
    </citation>
    <scope>NUCLEOTIDE SEQUENCE</scope>
    <source>
        <strain evidence="10">Duluth1</strain>
        <tissue evidence="10">Whole animal</tissue>
    </source>
</reference>
<dbReference type="Pfam" id="PF14670">
    <property type="entry name" value="FXa_inhibition"/>
    <property type="match status" value="1"/>
</dbReference>
<evidence type="ECO:0000259" key="9">
    <source>
        <dbReference type="PROSITE" id="PS50287"/>
    </source>
</evidence>
<feature type="signal peptide" evidence="8">
    <location>
        <begin position="1"/>
        <end position="18"/>
    </location>
</feature>
<evidence type="ECO:0000256" key="8">
    <source>
        <dbReference type="SAM" id="SignalP"/>
    </source>
</evidence>
<dbReference type="PANTHER" id="PTHR48071">
    <property type="entry name" value="SRCR DOMAIN-CONTAINING PROTEIN"/>
    <property type="match status" value="1"/>
</dbReference>
<dbReference type="PANTHER" id="PTHR48071:SF18">
    <property type="entry name" value="DELETED IN MALIGNANT BRAIN TUMORS 1 PROTEIN-RELATED"/>
    <property type="match status" value="1"/>
</dbReference>
<dbReference type="GO" id="GO:0016020">
    <property type="term" value="C:membrane"/>
    <property type="evidence" value="ECO:0007669"/>
    <property type="project" value="InterPro"/>
</dbReference>
<evidence type="ECO:0000313" key="10">
    <source>
        <dbReference type="EMBL" id="KAH3795420.1"/>
    </source>
</evidence>